<sequence>MLNLTHVCSDFMCLLYFPGEALSVPASCGGKLLHDHPRGGTFTPTSEYVQLRALVVPRGGQQGDGIFQGAFFSQTQTRPRLQTAKPTEGTFLISLY</sequence>
<evidence type="ECO:0000313" key="1">
    <source>
        <dbReference type="Ensembl" id="ENSGACP00000040642.1"/>
    </source>
</evidence>
<reference evidence="1" key="3">
    <citation type="submission" date="2025-09" db="UniProtKB">
        <authorList>
            <consortium name="Ensembl"/>
        </authorList>
    </citation>
    <scope>IDENTIFICATION</scope>
</reference>
<reference evidence="1 2" key="1">
    <citation type="journal article" date="2021" name="G3 (Bethesda)">
        <title>Improved contiguity of the threespine stickleback genome using long-read sequencing.</title>
        <authorList>
            <person name="Nath S."/>
            <person name="Shaw D.E."/>
            <person name="White M.A."/>
        </authorList>
    </citation>
    <scope>NUCLEOTIDE SEQUENCE [LARGE SCALE GENOMIC DNA]</scope>
    <source>
        <strain evidence="1 2">Lake Benthic</strain>
    </source>
</reference>
<dbReference type="AlphaFoldDB" id="A0AAQ4PPH3"/>
<name>A0AAQ4PPH3_GASAC</name>
<dbReference type="Ensembl" id="ENSGACT00000066758.1">
    <property type="protein sequence ID" value="ENSGACP00000040642.1"/>
    <property type="gene ID" value="ENSGACG00000037095.1"/>
</dbReference>
<protein>
    <submittedName>
        <fullName evidence="1">Uncharacterized protein</fullName>
    </submittedName>
</protein>
<evidence type="ECO:0000313" key="2">
    <source>
        <dbReference type="Proteomes" id="UP000007635"/>
    </source>
</evidence>
<reference evidence="1" key="2">
    <citation type="submission" date="2025-08" db="UniProtKB">
        <authorList>
            <consortium name="Ensembl"/>
        </authorList>
    </citation>
    <scope>IDENTIFICATION</scope>
</reference>
<proteinExistence type="predicted"/>
<dbReference type="Proteomes" id="UP000007635">
    <property type="component" value="Chromosome I"/>
</dbReference>
<keyword evidence="2" id="KW-1185">Reference proteome</keyword>
<organism evidence="1 2">
    <name type="scientific">Gasterosteus aculeatus aculeatus</name>
    <name type="common">three-spined stickleback</name>
    <dbReference type="NCBI Taxonomy" id="481459"/>
    <lineage>
        <taxon>Eukaryota</taxon>
        <taxon>Metazoa</taxon>
        <taxon>Chordata</taxon>
        <taxon>Craniata</taxon>
        <taxon>Vertebrata</taxon>
        <taxon>Euteleostomi</taxon>
        <taxon>Actinopterygii</taxon>
        <taxon>Neopterygii</taxon>
        <taxon>Teleostei</taxon>
        <taxon>Neoteleostei</taxon>
        <taxon>Acanthomorphata</taxon>
        <taxon>Eupercaria</taxon>
        <taxon>Perciformes</taxon>
        <taxon>Cottioidei</taxon>
        <taxon>Gasterosteales</taxon>
        <taxon>Gasterosteidae</taxon>
        <taxon>Gasterosteus</taxon>
    </lineage>
</organism>
<accession>A0AAQ4PPH3</accession>